<dbReference type="InterPro" id="IPR050646">
    <property type="entry name" value="Cas1"/>
</dbReference>
<dbReference type="GO" id="GO:0051607">
    <property type="term" value="P:defense response to virus"/>
    <property type="evidence" value="ECO:0007669"/>
    <property type="project" value="UniProtKB-UniRule"/>
</dbReference>
<dbReference type="NCBIfam" id="TIGR00287">
    <property type="entry name" value="cas1"/>
    <property type="match status" value="1"/>
</dbReference>
<dbReference type="EC" id="3.1.-.-" evidence="10"/>
<evidence type="ECO:0000256" key="11">
    <source>
        <dbReference type="SAM" id="MobiDB-lite"/>
    </source>
</evidence>
<organism evidence="12 13">
    <name type="scientific">Desulfatibacillum alkenivorans DSM 16219</name>
    <dbReference type="NCBI Taxonomy" id="1121393"/>
    <lineage>
        <taxon>Bacteria</taxon>
        <taxon>Pseudomonadati</taxon>
        <taxon>Thermodesulfobacteriota</taxon>
        <taxon>Desulfobacteria</taxon>
        <taxon>Desulfobacterales</taxon>
        <taxon>Desulfatibacillaceae</taxon>
        <taxon>Desulfatibacillum</taxon>
    </lineage>
</organism>
<evidence type="ECO:0000256" key="4">
    <source>
        <dbReference type="ARBA" id="ARBA00022801"/>
    </source>
</evidence>
<name>A0A1M6QU16_9BACT</name>
<protein>
    <recommendedName>
        <fullName evidence="10">CRISPR-associated endonuclease Cas1</fullName>
        <ecNumber evidence="10">3.1.-.-</ecNumber>
    </recommendedName>
</protein>
<comment type="similarity">
    <text evidence="10">Belongs to the CRISPR-associated endonuclease Cas1 family.</text>
</comment>
<evidence type="ECO:0000256" key="7">
    <source>
        <dbReference type="ARBA" id="ARBA00023125"/>
    </source>
</evidence>
<dbReference type="Pfam" id="PF01867">
    <property type="entry name" value="Cas_Cas1"/>
    <property type="match status" value="1"/>
</dbReference>
<accession>A0A1M6QU16</accession>
<evidence type="ECO:0000313" key="13">
    <source>
        <dbReference type="Proteomes" id="UP000183994"/>
    </source>
</evidence>
<dbReference type="InterPro" id="IPR042211">
    <property type="entry name" value="CRISPR-assoc_Cas1_N"/>
</dbReference>
<dbReference type="GO" id="GO:0046872">
    <property type="term" value="F:metal ion binding"/>
    <property type="evidence" value="ECO:0007669"/>
    <property type="project" value="UniProtKB-UniRule"/>
</dbReference>
<keyword evidence="7 10" id="KW-0238">DNA-binding</keyword>
<feature type="region of interest" description="Disordered" evidence="11">
    <location>
        <begin position="265"/>
        <end position="297"/>
    </location>
</feature>
<evidence type="ECO:0000256" key="5">
    <source>
        <dbReference type="ARBA" id="ARBA00022842"/>
    </source>
</evidence>
<dbReference type="InterPro" id="IPR042206">
    <property type="entry name" value="CRISPR-assoc_Cas1_C"/>
</dbReference>
<dbReference type="CDD" id="cd09634">
    <property type="entry name" value="Cas1_I-II-III"/>
    <property type="match status" value="1"/>
</dbReference>
<evidence type="ECO:0000256" key="1">
    <source>
        <dbReference type="ARBA" id="ARBA00022722"/>
    </source>
</evidence>
<keyword evidence="13" id="KW-1185">Reference proteome</keyword>
<keyword evidence="5 10" id="KW-0460">Magnesium</keyword>
<comment type="subunit">
    <text evidence="9 10">Homodimer, forms a heterotetramer with a Cas2 homodimer.</text>
</comment>
<dbReference type="EMBL" id="FQZU01000020">
    <property type="protein sequence ID" value="SHK23603.1"/>
    <property type="molecule type" value="Genomic_DNA"/>
</dbReference>
<evidence type="ECO:0000256" key="8">
    <source>
        <dbReference type="ARBA" id="ARBA00023211"/>
    </source>
</evidence>
<dbReference type="GO" id="GO:0003677">
    <property type="term" value="F:DNA binding"/>
    <property type="evidence" value="ECO:0007669"/>
    <property type="project" value="UniProtKB-KW"/>
</dbReference>
<reference evidence="13" key="1">
    <citation type="submission" date="2016-11" db="EMBL/GenBank/DDBJ databases">
        <authorList>
            <person name="Varghese N."/>
            <person name="Submissions S."/>
        </authorList>
    </citation>
    <scope>NUCLEOTIDE SEQUENCE [LARGE SCALE GENOMIC DNA]</scope>
    <source>
        <strain evidence="13">DSM 16219</strain>
    </source>
</reference>
<comment type="cofactor">
    <cofactor evidence="10">
        <name>Mg(2+)</name>
        <dbReference type="ChEBI" id="CHEBI:18420"/>
    </cofactor>
    <cofactor evidence="10">
        <name>Mn(2+)</name>
        <dbReference type="ChEBI" id="CHEBI:29035"/>
    </cofactor>
</comment>
<dbReference type="InterPro" id="IPR002729">
    <property type="entry name" value="CRISPR-assoc_Cas1"/>
</dbReference>
<dbReference type="STRING" id="1121393.SAMN02745216_03141"/>
<dbReference type="RefSeq" id="WP_073477209.1">
    <property type="nucleotide sequence ID" value="NZ_FQZU01000020.1"/>
</dbReference>
<feature type="binding site" evidence="10">
    <location>
        <position position="222"/>
    </location>
    <ligand>
        <name>Mn(2+)</name>
        <dbReference type="ChEBI" id="CHEBI:29035"/>
    </ligand>
</feature>
<evidence type="ECO:0000256" key="6">
    <source>
        <dbReference type="ARBA" id="ARBA00023118"/>
    </source>
</evidence>
<comment type="function">
    <text evidence="10">CRISPR (clustered regularly interspaced short palindromic repeat), is an adaptive immune system that provides protection against mobile genetic elements (viruses, transposable elements and conjugative plasmids). CRISPR clusters contain spacers, sequences complementary to antecedent mobile elements, and target invading nucleic acids. CRISPR clusters are transcribed and processed into CRISPR RNA (crRNA). Acts as a dsDNA endonuclease. Involved in the integration of spacer DNA into the CRISPR cassette.</text>
</comment>
<keyword evidence="4 10" id="KW-0378">Hydrolase</keyword>
<dbReference type="PANTHER" id="PTHR34353">
    <property type="entry name" value="CRISPR-ASSOCIATED ENDONUCLEASE CAS1 1"/>
    <property type="match status" value="1"/>
</dbReference>
<keyword evidence="2 10" id="KW-0479">Metal-binding</keyword>
<evidence type="ECO:0000256" key="2">
    <source>
        <dbReference type="ARBA" id="ARBA00022723"/>
    </source>
</evidence>
<keyword evidence="3 10" id="KW-0255">Endonuclease</keyword>
<dbReference type="GO" id="GO:0004519">
    <property type="term" value="F:endonuclease activity"/>
    <property type="evidence" value="ECO:0007669"/>
    <property type="project" value="UniProtKB-UniRule"/>
</dbReference>
<keyword evidence="8 10" id="KW-0464">Manganese</keyword>
<evidence type="ECO:0000256" key="3">
    <source>
        <dbReference type="ARBA" id="ARBA00022759"/>
    </source>
</evidence>
<proteinExistence type="inferred from homology"/>
<keyword evidence="6 10" id="KW-0051">Antiviral defense</keyword>
<dbReference type="PANTHER" id="PTHR34353:SF2">
    <property type="entry name" value="CRISPR-ASSOCIATED ENDONUCLEASE CAS1 1"/>
    <property type="match status" value="1"/>
</dbReference>
<feature type="binding site" evidence="10">
    <location>
        <position position="237"/>
    </location>
    <ligand>
        <name>Mn(2+)</name>
        <dbReference type="ChEBI" id="CHEBI:29035"/>
    </ligand>
</feature>
<sequence length="381" mass="42963">MIAYVTTQGSKLVKEGRHILVKKGNDTHRTLFTYKLEQLQLFGNIQMTHSALIQLMRNNIDTVFLTKNGRYLGRVESPEPKNVFLRKQQFLLLDDPEFGLNMAKSIVSGKMANMATLLLRIKRTKKADRAGSLARKIMDLGSGLQSAPTIDSVRGYEGKASALYFQGLPLGFVAEMGFTKRVRRPPTDPVNAVLSLLYTFVMNRVYAGVRAAGLDPYPGFLHALDYGRHSLVLDLMEEFRTTIADTLTLSLFNLKILSKDDFMESPRTPEPEHTIPLPDVNQDPLGQMASPEHEREHFDLPEQRMEEIAKPTPAPAKEPVKLKPDAFNKVIEAFEKKLSARFYHPAAEKELSYAQAVAFQASLYRKVIEGEARVYQPILLK</sequence>
<dbReference type="Gene3D" id="1.20.120.920">
    <property type="entry name" value="CRISPR-associated endonuclease Cas1, C-terminal domain"/>
    <property type="match status" value="1"/>
</dbReference>
<dbReference type="GO" id="GO:0043571">
    <property type="term" value="P:maintenance of CRISPR repeat elements"/>
    <property type="evidence" value="ECO:0007669"/>
    <property type="project" value="UniProtKB-UniRule"/>
</dbReference>
<feature type="binding site" evidence="10">
    <location>
        <position position="157"/>
    </location>
    <ligand>
        <name>Mn(2+)</name>
        <dbReference type="ChEBI" id="CHEBI:29035"/>
    </ligand>
</feature>
<evidence type="ECO:0000256" key="9">
    <source>
        <dbReference type="ARBA" id="ARBA00038592"/>
    </source>
</evidence>
<dbReference type="GO" id="GO:0016787">
    <property type="term" value="F:hydrolase activity"/>
    <property type="evidence" value="ECO:0007669"/>
    <property type="project" value="UniProtKB-KW"/>
</dbReference>
<gene>
    <name evidence="10" type="primary">cas1</name>
    <name evidence="12" type="ORF">SAMN02745216_03141</name>
</gene>
<dbReference type="OrthoDB" id="9803119at2"/>
<dbReference type="Proteomes" id="UP000183994">
    <property type="component" value="Unassembled WGS sequence"/>
</dbReference>
<dbReference type="AlphaFoldDB" id="A0A1M6QU16"/>
<keyword evidence="1 10" id="KW-0540">Nuclease</keyword>
<evidence type="ECO:0000313" key="12">
    <source>
        <dbReference type="EMBL" id="SHK23603.1"/>
    </source>
</evidence>
<dbReference type="HAMAP" id="MF_01470">
    <property type="entry name" value="Cas1"/>
    <property type="match status" value="1"/>
</dbReference>
<dbReference type="Gene3D" id="3.100.10.20">
    <property type="entry name" value="CRISPR-associated endonuclease Cas1, N-terminal domain"/>
    <property type="match status" value="1"/>
</dbReference>
<evidence type="ECO:0000256" key="10">
    <source>
        <dbReference type="HAMAP-Rule" id="MF_01470"/>
    </source>
</evidence>